<dbReference type="GO" id="GO:0005886">
    <property type="term" value="C:plasma membrane"/>
    <property type="evidence" value="ECO:0007669"/>
    <property type="project" value="UniProtKB-SubCell"/>
</dbReference>
<evidence type="ECO:0000256" key="13">
    <source>
        <dbReference type="ARBA" id="ARBA00036634"/>
    </source>
</evidence>
<keyword evidence="8 16" id="KW-0472">Membrane</keyword>
<keyword evidence="10" id="KW-0325">Glycoprotein</keyword>
<comment type="similarity">
    <text evidence="2">Belongs to the P2X receptor family.</text>
</comment>
<dbReference type="GO" id="GO:0033198">
    <property type="term" value="P:response to ATP"/>
    <property type="evidence" value="ECO:0007669"/>
    <property type="project" value="InterPro"/>
</dbReference>
<feature type="binding site" evidence="14">
    <location>
        <begin position="311"/>
        <end position="313"/>
    </location>
    <ligand>
        <name>ATP</name>
        <dbReference type="ChEBI" id="CHEBI:30616"/>
        <note>ligand shared between two neighboring subunits of the homotrimer</note>
    </ligand>
</feature>
<evidence type="ECO:0000256" key="7">
    <source>
        <dbReference type="ARBA" id="ARBA00023065"/>
    </source>
</evidence>
<evidence type="ECO:0000256" key="6">
    <source>
        <dbReference type="ARBA" id="ARBA00022989"/>
    </source>
</evidence>
<dbReference type="InterPro" id="IPR059116">
    <property type="entry name" value="P2X_receptor"/>
</dbReference>
<evidence type="ECO:0000256" key="8">
    <source>
        <dbReference type="ARBA" id="ARBA00023136"/>
    </source>
</evidence>
<sequence>MSVKEALKESLISFFEYKTPKIVHIKSKRVGVLNRIIQTLIIAYIIGFVIIAKRGYQEFSGIESSVTTKVKGIVSTKNLTADDFNDNYKDDKDLYIRVWDISDLVVPASENGAFFVTTNMIITPNQTLGICPEDADVSDAVCDPKVKDWCVDKVFQLGHGVSTGKCVNSSRKDVHTCQIEGWCPVEKDDYPLKNNTPMFTATKDFTVLIKNSINFNSYNVRRRNIIEIDNSSKLQDCTYHPDYNPGCPVFVLNDIVKGAGQDYDTISQYGGVIGIEINWDCNLDFDVKYCVPKYSFKRLDDPYTQIAKGWNFRYAYYNSNYRTLYKATGIRFVLLVSGSAGKFNFIPLVIKIGSGLGLLAITTIICDIVVLYLQKGGKYYKDKKFQYVEQVDNDYTDVLATNLRKRTASNEQNTPLSDS</sequence>
<feature type="disulfide bond" evidence="15">
    <location>
        <begin position="281"/>
        <end position="290"/>
    </location>
</feature>
<accession>A0A7R9QS32</accession>
<comment type="subcellular location">
    <subcellularLocation>
        <location evidence="1">Cell membrane</location>
        <topology evidence="1">Multi-pass membrane protein</topology>
    </subcellularLocation>
</comment>
<feature type="transmembrane region" description="Helical" evidence="16">
    <location>
        <begin position="356"/>
        <end position="373"/>
    </location>
</feature>
<dbReference type="PIRSF" id="PIRSF005713">
    <property type="entry name" value="P2X_purinoceptor"/>
    <property type="match status" value="1"/>
</dbReference>
<feature type="disulfide bond" evidence="15">
    <location>
        <begin position="150"/>
        <end position="177"/>
    </location>
</feature>
<evidence type="ECO:0000313" key="18">
    <source>
        <dbReference type="Proteomes" id="UP000728032"/>
    </source>
</evidence>
<keyword evidence="5 16" id="KW-0812">Transmembrane</keyword>
<protein>
    <recommendedName>
        <fullName evidence="19">Purinergic receptor</fullName>
    </recommendedName>
</protein>
<keyword evidence="4" id="KW-1003">Cell membrane</keyword>
<gene>
    <name evidence="17" type="ORF">ONB1V03_LOCUS12412</name>
</gene>
<keyword evidence="18" id="KW-1185">Reference proteome</keyword>
<dbReference type="GO" id="GO:0001614">
    <property type="term" value="F:purinergic nucleotide receptor activity"/>
    <property type="evidence" value="ECO:0007669"/>
    <property type="project" value="InterPro"/>
</dbReference>
<evidence type="ECO:0000256" key="4">
    <source>
        <dbReference type="ARBA" id="ARBA00022475"/>
    </source>
</evidence>
<dbReference type="AlphaFoldDB" id="A0A7R9QS32"/>
<dbReference type="Pfam" id="PF00864">
    <property type="entry name" value="P2X_receptor"/>
    <property type="match status" value="1"/>
</dbReference>
<dbReference type="PANTHER" id="PTHR10125:SF31">
    <property type="entry name" value="P2X RECEPTOR E"/>
    <property type="match status" value="1"/>
</dbReference>
<dbReference type="NCBIfam" id="TIGR00863">
    <property type="entry name" value="P2X"/>
    <property type="match status" value="1"/>
</dbReference>
<dbReference type="Gene3D" id="1.10.287.940">
    <property type="entry name" value="atp-gated p2x4 ion channel"/>
    <property type="match status" value="1"/>
</dbReference>
<keyword evidence="12" id="KW-0407">Ion channel</keyword>
<keyword evidence="7" id="KW-0406">Ion transport</keyword>
<keyword evidence="11" id="KW-1071">Ligand-gated ion channel</keyword>
<dbReference type="GO" id="GO:0098794">
    <property type="term" value="C:postsynapse"/>
    <property type="evidence" value="ECO:0007669"/>
    <property type="project" value="GOC"/>
</dbReference>
<feature type="binding site" evidence="14">
    <location>
        <position position="326"/>
    </location>
    <ligand>
        <name>ATP</name>
        <dbReference type="ChEBI" id="CHEBI:30616"/>
        <note>ligand shared between two neighboring subunits of the homotrimer</note>
    </ligand>
</feature>
<dbReference type="Gene3D" id="2.60.490.10">
    <property type="entry name" value="atp-gated p2x4 ion channel domain"/>
    <property type="match status" value="1"/>
</dbReference>
<feature type="disulfide bond" evidence="15">
    <location>
        <begin position="131"/>
        <end position="183"/>
    </location>
</feature>
<dbReference type="GO" id="GO:0004931">
    <property type="term" value="F:extracellularly ATP-gated monoatomic cation channel activity"/>
    <property type="evidence" value="ECO:0007669"/>
    <property type="project" value="InterPro"/>
</dbReference>
<evidence type="ECO:0000256" key="1">
    <source>
        <dbReference type="ARBA" id="ARBA00004651"/>
    </source>
</evidence>
<dbReference type="InterPro" id="IPR027309">
    <property type="entry name" value="P2X_extracellular_dom_sf"/>
</dbReference>
<keyword evidence="9 15" id="KW-1015">Disulfide bond</keyword>
<dbReference type="EMBL" id="OC924840">
    <property type="protein sequence ID" value="CAD7655769.1"/>
    <property type="molecule type" value="Genomic_DNA"/>
</dbReference>
<keyword evidence="14" id="KW-0067">ATP-binding</keyword>
<evidence type="ECO:0000256" key="10">
    <source>
        <dbReference type="ARBA" id="ARBA00023180"/>
    </source>
</evidence>
<evidence type="ECO:0000256" key="3">
    <source>
        <dbReference type="ARBA" id="ARBA00022448"/>
    </source>
</evidence>
<feature type="transmembrane region" description="Helical" evidence="16">
    <location>
        <begin position="36"/>
        <end position="52"/>
    </location>
</feature>
<dbReference type="InterPro" id="IPR053792">
    <property type="entry name" value="P2X_RECEPTOR_CS"/>
</dbReference>
<feature type="disulfide bond" evidence="15">
    <location>
        <begin position="237"/>
        <end position="247"/>
    </location>
</feature>
<evidence type="ECO:0008006" key="19">
    <source>
        <dbReference type="Google" id="ProtNLM"/>
    </source>
</evidence>
<evidence type="ECO:0000256" key="9">
    <source>
        <dbReference type="ARBA" id="ARBA00023157"/>
    </source>
</evidence>
<reference evidence="17" key="1">
    <citation type="submission" date="2020-11" db="EMBL/GenBank/DDBJ databases">
        <authorList>
            <person name="Tran Van P."/>
        </authorList>
    </citation>
    <scope>NUCLEOTIDE SEQUENCE</scope>
</reference>
<evidence type="ECO:0000256" key="2">
    <source>
        <dbReference type="ARBA" id="ARBA00009848"/>
    </source>
</evidence>
<evidence type="ECO:0000256" key="12">
    <source>
        <dbReference type="ARBA" id="ARBA00023303"/>
    </source>
</evidence>
<evidence type="ECO:0000256" key="16">
    <source>
        <dbReference type="SAM" id="Phobius"/>
    </source>
</evidence>
<organism evidence="17">
    <name type="scientific">Oppiella nova</name>
    <dbReference type="NCBI Taxonomy" id="334625"/>
    <lineage>
        <taxon>Eukaryota</taxon>
        <taxon>Metazoa</taxon>
        <taxon>Ecdysozoa</taxon>
        <taxon>Arthropoda</taxon>
        <taxon>Chelicerata</taxon>
        <taxon>Arachnida</taxon>
        <taxon>Acari</taxon>
        <taxon>Acariformes</taxon>
        <taxon>Sarcoptiformes</taxon>
        <taxon>Oribatida</taxon>
        <taxon>Brachypylina</taxon>
        <taxon>Oppioidea</taxon>
        <taxon>Oppiidae</taxon>
        <taxon>Oppiella</taxon>
    </lineage>
</organism>
<keyword evidence="14" id="KW-0547">Nucleotide-binding</keyword>
<evidence type="ECO:0000256" key="14">
    <source>
        <dbReference type="PIRSR" id="PIRSR005713-1"/>
    </source>
</evidence>
<proteinExistence type="inferred from homology"/>
<feature type="binding site" evidence="14">
    <location>
        <position position="206"/>
    </location>
    <ligand>
        <name>ATP</name>
        <dbReference type="ChEBI" id="CHEBI:30616"/>
        <note>ligand shared between two neighboring subunits of the homotrimer</note>
    </ligand>
</feature>
<dbReference type="GO" id="GO:0070588">
    <property type="term" value="P:calcium ion transmembrane transport"/>
    <property type="evidence" value="ECO:0007669"/>
    <property type="project" value="TreeGrafter"/>
</dbReference>
<dbReference type="PANTHER" id="PTHR10125">
    <property type="entry name" value="P2X PURINOCEPTOR"/>
    <property type="match status" value="1"/>
</dbReference>
<dbReference type="InterPro" id="IPR001429">
    <property type="entry name" value="P2X_purnocptor"/>
</dbReference>
<dbReference type="PROSITE" id="PS01212">
    <property type="entry name" value="P2X_RECEPTOR"/>
    <property type="match status" value="1"/>
</dbReference>
<evidence type="ECO:0000256" key="15">
    <source>
        <dbReference type="PIRSR" id="PIRSR005713-2"/>
    </source>
</evidence>
<dbReference type="Proteomes" id="UP000728032">
    <property type="component" value="Unassembled WGS sequence"/>
</dbReference>
<evidence type="ECO:0000313" key="17">
    <source>
        <dbReference type="EMBL" id="CAD7655769.1"/>
    </source>
</evidence>
<comment type="catalytic activity">
    <reaction evidence="13">
        <text>Ca(2+)(in) = Ca(2+)(out)</text>
        <dbReference type="Rhea" id="RHEA:29671"/>
        <dbReference type="ChEBI" id="CHEBI:29108"/>
    </reaction>
</comment>
<evidence type="ECO:0000256" key="11">
    <source>
        <dbReference type="ARBA" id="ARBA00023286"/>
    </source>
</evidence>
<keyword evidence="6 16" id="KW-1133">Transmembrane helix</keyword>
<keyword evidence="3" id="KW-0813">Transport</keyword>
<feature type="binding site" evidence="14">
    <location>
        <begin position="69"/>
        <end position="71"/>
    </location>
    <ligand>
        <name>ATP</name>
        <dbReference type="ChEBI" id="CHEBI:30616"/>
        <note>ligand shared between two neighboring subunits of the homotrimer</note>
    </ligand>
</feature>
<evidence type="ECO:0000256" key="5">
    <source>
        <dbReference type="ARBA" id="ARBA00022692"/>
    </source>
</evidence>
<dbReference type="EMBL" id="CAJPVJ010010015">
    <property type="protein sequence ID" value="CAG2172956.1"/>
    <property type="molecule type" value="Genomic_DNA"/>
</dbReference>
<dbReference type="PRINTS" id="PR01307">
    <property type="entry name" value="P2XRECEPTOR"/>
</dbReference>
<name>A0A7R9QS32_9ACAR</name>
<dbReference type="GO" id="GO:0005524">
    <property type="term" value="F:ATP binding"/>
    <property type="evidence" value="ECO:0007669"/>
    <property type="project" value="UniProtKB-KW"/>
</dbReference>
<feature type="disulfide bond" evidence="15">
    <location>
        <begin position="142"/>
        <end position="166"/>
    </location>
</feature>
<dbReference type="OrthoDB" id="494673at2759"/>